<accession>A0ABR4J851</accession>
<dbReference type="EMBL" id="JBFXLR010000123">
    <property type="protein sequence ID" value="KAL2836134.1"/>
    <property type="molecule type" value="Genomic_DNA"/>
</dbReference>
<sequence length="112" mass="12346">MESAAQVIMVILLLGLGFIIIRSSARRRSPLIPETPRSKSSPEQEIEIDQNSTSQFLPVPASTDPPITEQNGFPSPFNQSTLFVPQQAILPSKKSTDYIISWICAIVTEYAV</sequence>
<proteinExistence type="predicted"/>
<evidence type="ECO:0000256" key="1">
    <source>
        <dbReference type="SAM" id="MobiDB-lite"/>
    </source>
</evidence>
<evidence type="ECO:0000256" key="2">
    <source>
        <dbReference type="SAM" id="Phobius"/>
    </source>
</evidence>
<keyword evidence="2" id="KW-0472">Membrane</keyword>
<keyword evidence="4" id="KW-1185">Reference proteome</keyword>
<evidence type="ECO:0000313" key="4">
    <source>
        <dbReference type="Proteomes" id="UP001610444"/>
    </source>
</evidence>
<dbReference type="Proteomes" id="UP001610444">
    <property type="component" value="Unassembled WGS sequence"/>
</dbReference>
<gene>
    <name evidence="3" type="ORF">BJX68DRAFT_251041</name>
</gene>
<dbReference type="RefSeq" id="XP_070891963.1">
    <property type="nucleotide sequence ID" value="XM_071042341.1"/>
</dbReference>
<organism evidence="3 4">
    <name type="scientific">Aspergillus pseudodeflectus</name>
    <dbReference type="NCBI Taxonomy" id="176178"/>
    <lineage>
        <taxon>Eukaryota</taxon>
        <taxon>Fungi</taxon>
        <taxon>Dikarya</taxon>
        <taxon>Ascomycota</taxon>
        <taxon>Pezizomycotina</taxon>
        <taxon>Eurotiomycetes</taxon>
        <taxon>Eurotiomycetidae</taxon>
        <taxon>Eurotiales</taxon>
        <taxon>Aspergillaceae</taxon>
        <taxon>Aspergillus</taxon>
        <taxon>Aspergillus subgen. Nidulantes</taxon>
    </lineage>
</organism>
<feature type="non-terminal residue" evidence="3">
    <location>
        <position position="112"/>
    </location>
</feature>
<evidence type="ECO:0000313" key="3">
    <source>
        <dbReference type="EMBL" id="KAL2836134.1"/>
    </source>
</evidence>
<keyword evidence="2" id="KW-0812">Transmembrane</keyword>
<comment type="caution">
    <text evidence="3">The sequence shown here is derived from an EMBL/GenBank/DDBJ whole genome shotgun (WGS) entry which is preliminary data.</text>
</comment>
<reference evidence="3 4" key="1">
    <citation type="submission" date="2024-07" db="EMBL/GenBank/DDBJ databases">
        <title>Section-level genome sequencing and comparative genomics of Aspergillus sections Usti and Cavernicolus.</title>
        <authorList>
            <consortium name="Lawrence Berkeley National Laboratory"/>
            <person name="Nybo J.L."/>
            <person name="Vesth T.C."/>
            <person name="Theobald S."/>
            <person name="Frisvad J.C."/>
            <person name="Larsen T.O."/>
            <person name="Kjaerboelling I."/>
            <person name="Rothschild-Mancinelli K."/>
            <person name="Lyhne E.K."/>
            <person name="Kogle M.E."/>
            <person name="Barry K."/>
            <person name="Clum A."/>
            <person name="Na H."/>
            <person name="Ledsgaard L."/>
            <person name="Lin J."/>
            <person name="Lipzen A."/>
            <person name="Kuo A."/>
            <person name="Riley R."/>
            <person name="Mondo S."/>
            <person name="LaButti K."/>
            <person name="Haridas S."/>
            <person name="Pangalinan J."/>
            <person name="Salamov A.A."/>
            <person name="Simmons B.A."/>
            <person name="Magnuson J.K."/>
            <person name="Chen J."/>
            <person name="Drula E."/>
            <person name="Henrissat B."/>
            <person name="Wiebenga A."/>
            <person name="Lubbers R.J."/>
            <person name="Gomes A.C."/>
            <person name="Macurrencykelacurrency M.R."/>
            <person name="Stajich J."/>
            <person name="Grigoriev I.V."/>
            <person name="Mortensen U.H."/>
            <person name="De vries R.P."/>
            <person name="Baker S.E."/>
            <person name="Andersen M.R."/>
        </authorList>
    </citation>
    <scope>NUCLEOTIDE SEQUENCE [LARGE SCALE GENOMIC DNA]</scope>
    <source>
        <strain evidence="3 4">CBS 756.74</strain>
    </source>
</reference>
<protein>
    <submittedName>
        <fullName evidence="3">Uncharacterized protein</fullName>
    </submittedName>
</protein>
<name>A0ABR4J851_9EURO</name>
<feature type="transmembrane region" description="Helical" evidence="2">
    <location>
        <begin position="6"/>
        <end position="25"/>
    </location>
</feature>
<dbReference type="GeneID" id="98157505"/>
<keyword evidence="2" id="KW-1133">Transmembrane helix</keyword>
<feature type="region of interest" description="Disordered" evidence="1">
    <location>
        <begin position="30"/>
        <end position="72"/>
    </location>
</feature>
<feature type="compositionally biased region" description="Polar residues" evidence="1">
    <location>
        <begin position="43"/>
        <end position="56"/>
    </location>
</feature>